<feature type="compositionally biased region" description="Pro residues" evidence="1">
    <location>
        <begin position="357"/>
        <end position="370"/>
    </location>
</feature>
<gene>
    <name evidence="3" type="primary">AlNc14C212G8941</name>
    <name evidence="3" type="ORF">ALNC14_100430</name>
</gene>
<feature type="compositionally biased region" description="Polar residues" evidence="1">
    <location>
        <begin position="334"/>
        <end position="350"/>
    </location>
</feature>
<evidence type="ECO:0000313" key="3">
    <source>
        <dbReference type="EMBL" id="CCA23899.1"/>
    </source>
</evidence>
<feature type="compositionally biased region" description="Polar residues" evidence="1">
    <location>
        <begin position="209"/>
        <end position="221"/>
    </location>
</feature>
<feature type="transmembrane region" description="Helical" evidence="2">
    <location>
        <begin position="274"/>
        <end position="297"/>
    </location>
</feature>
<reference evidence="3" key="2">
    <citation type="submission" date="2011-02" db="EMBL/GenBank/DDBJ databases">
        <authorList>
            <person name="MacLean D."/>
        </authorList>
    </citation>
    <scope>NUCLEOTIDE SEQUENCE</scope>
</reference>
<evidence type="ECO:0000256" key="2">
    <source>
        <dbReference type="SAM" id="Phobius"/>
    </source>
</evidence>
<feature type="compositionally biased region" description="Pro residues" evidence="1">
    <location>
        <begin position="310"/>
        <end position="322"/>
    </location>
</feature>
<organism evidence="3">
    <name type="scientific">Albugo laibachii Nc14</name>
    <dbReference type="NCBI Taxonomy" id="890382"/>
    <lineage>
        <taxon>Eukaryota</taxon>
        <taxon>Sar</taxon>
        <taxon>Stramenopiles</taxon>
        <taxon>Oomycota</taxon>
        <taxon>Peronosporomycetes</taxon>
        <taxon>Albuginales</taxon>
        <taxon>Albuginaceae</taxon>
        <taxon>Albugo</taxon>
    </lineage>
</organism>
<evidence type="ECO:0000256" key="1">
    <source>
        <dbReference type="SAM" id="MobiDB-lite"/>
    </source>
</evidence>
<dbReference type="HOGENOM" id="CLU_748896_0_0_1"/>
<feature type="compositionally biased region" description="Polar residues" evidence="1">
    <location>
        <begin position="163"/>
        <end position="187"/>
    </location>
</feature>
<keyword evidence="2" id="KW-1133">Transmembrane helix</keyword>
<feature type="compositionally biased region" description="Polar residues" evidence="1">
    <location>
        <begin position="140"/>
        <end position="149"/>
    </location>
</feature>
<dbReference type="EMBL" id="FR824257">
    <property type="protein sequence ID" value="CCA23899.1"/>
    <property type="molecule type" value="Genomic_DNA"/>
</dbReference>
<dbReference type="AlphaFoldDB" id="F0WRD6"/>
<feature type="compositionally biased region" description="Basic and acidic residues" evidence="1">
    <location>
        <begin position="150"/>
        <end position="161"/>
    </location>
</feature>
<sequence>MANTPPNKTGLSRNVAVQRVSGSTPQQKNSRQPISQDGGEAASHNTNKVTFEKKMQQPTGAIDGGGDTNLRRTSSFLPLSKSEETPDNKKLRRTKSTSDIGRTKSTSNTDTTRNGGTVDPTETNTGTESNLQGGGDTNLRRTSSFTPLSKSEETPDYEKLRRTNSAKPNIDTTRNGGEAASHNTNKVTFEKKMQQPKGAIDGGGDTNLRRTSSFPPLSSSEETPDYEKLPRTKSTPNTDTTRNGGTVDPTETNTGTESNLQGGKKSRFSTKKKIALGSGAGIIAVGGIAGGTTAAVIHEQGSSGNTTAPTTPPTPTPTPPPTLWNTKEVGGGYQQTNLPLQNAPNGTHTIPSLGKPNEPPTPFFPPNLLS</sequence>
<keyword evidence="2" id="KW-0812">Transmembrane</keyword>
<feature type="compositionally biased region" description="Polar residues" evidence="1">
    <location>
        <begin position="97"/>
        <end position="131"/>
    </location>
</feature>
<feature type="compositionally biased region" description="Polar residues" evidence="1">
    <location>
        <begin position="232"/>
        <end position="261"/>
    </location>
</feature>
<protein>
    <submittedName>
        <fullName evidence="3">AlNc14C212G8941 protein</fullName>
    </submittedName>
</protein>
<keyword evidence="2" id="KW-0472">Membrane</keyword>
<feature type="region of interest" description="Disordered" evidence="1">
    <location>
        <begin position="300"/>
        <end position="370"/>
    </location>
</feature>
<feature type="region of interest" description="Disordered" evidence="1">
    <location>
        <begin position="1"/>
        <end position="268"/>
    </location>
</feature>
<name>F0WRD6_9STRA</name>
<feature type="compositionally biased region" description="Polar residues" evidence="1">
    <location>
        <begin position="20"/>
        <end position="35"/>
    </location>
</feature>
<accession>F0WRD6</accession>
<feature type="compositionally biased region" description="Polar residues" evidence="1">
    <location>
        <begin position="1"/>
        <end position="12"/>
    </location>
</feature>
<proteinExistence type="predicted"/>
<reference evidence="3" key="1">
    <citation type="journal article" date="2011" name="PLoS Biol.">
        <title>Gene gain and loss during evolution of obligate parasitism in the white rust pathogen of Arabidopsis thaliana.</title>
        <authorList>
            <person name="Kemen E."/>
            <person name="Gardiner A."/>
            <person name="Schultz-Larsen T."/>
            <person name="Kemen A.C."/>
            <person name="Balmuth A.L."/>
            <person name="Robert-Seilaniantz A."/>
            <person name="Bailey K."/>
            <person name="Holub E."/>
            <person name="Studholme D.J."/>
            <person name="Maclean D."/>
            <person name="Jones J.D."/>
        </authorList>
    </citation>
    <scope>NUCLEOTIDE SEQUENCE</scope>
</reference>